<reference evidence="1" key="1">
    <citation type="journal article" date="2020" name="Nature">
        <title>Giant virus diversity and host interactions through global metagenomics.</title>
        <authorList>
            <person name="Schulz F."/>
            <person name="Roux S."/>
            <person name="Paez-Espino D."/>
            <person name="Jungbluth S."/>
            <person name="Walsh D.A."/>
            <person name="Denef V.J."/>
            <person name="McMahon K.D."/>
            <person name="Konstantinidis K.T."/>
            <person name="Eloe-Fadrosh E.A."/>
            <person name="Kyrpides N.C."/>
            <person name="Woyke T."/>
        </authorList>
    </citation>
    <scope>NUCLEOTIDE SEQUENCE</scope>
    <source>
        <strain evidence="1">GVMAG-S-1091796-13</strain>
    </source>
</reference>
<organism evidence="1">
    <name type="scientific">viral metagenome</name>
    <dbReference type="NCBI Taxonomy" id="1070528"/>
    <lineage>
        <taxon>unclassified sequences</taxon>
        <taxon>metagenomes</taxon>
        <taxon>organismal metagenomes</taxon>
    </lineage>
</organism>
<protein>
    <submittedName>
        <fullName evidence="1">Uncharacterized protein</fullName>
    </submittedName>
</protein>
<sequence length="196" mass="23575">MESYINYLLNKYLIFEDNSLGNELRNLEKFICDIKKDIDFIKITKRILDEFLCFEINVNINIDSRINGCEAEKIFYHYKKYKCSNVRETESYLNLDNELDTSKTEWVESINIDTSDLVDKYGDYSRTGNDDDNHRFEYKFEFIDNGKKWIFSVYDYLNTDDVFDNEDDIYWHIASNTKRGDTIKRFITMLREKSCC</sequence>
<dbReference type="EMBL" id="MN740721">
    <property type="protein sequence ID" value="QHS80820.1"/>
    <property type="molecule type" value="Genomic_DNA"/>
</dbReference>
<accession>A0A6C0AMZ8</accession>
<name>A0A6C0AMZ8_9ZZZZ</name>
<proteinExistence type="predicted"/>
<dbReference type="AlphaFoldDB" id="A0A6C0AMZ8"/>
<evidence type="ECO:0000313" key="1">
    <source>
        <dbReference type="EMBL" id="QHS80820.1"/>
    </source>
</evidence>